<evidence type="ECO:0000313" key="6">
    <source>
        <dbReference type="Proteomes" id="UP000184016"/>
    </source>
</evidence>
<organism evidence="5 6">
    <name type="scientific">Alicyclobacillus tolerans</name>
    <dbReference type="NCBI Taxonomy" id="90970"/>
    <lineage>
        <taxon>Bacteria</taxon>
        <taxon>Bacillati</taxon>
        <taxon>Bacillota</taxon>
        <taxon>Bacilli</taxon>
        <taxon>Bacillales</taxon>
        <taxon>Alicyclobacillaceae</taxon>
        <taxon>Alicyclobacillus</taxon>
    </lineage>
</organism>
<accession>A0A1M6T1D7</accession>
<dbReference type="RefSeq" id="WP_072874374.1">
    <property type="nucleotide sequence ID" value="NZ_FRAF01000015.1"/>
</dbReference>
<dbReference type="SUPFAM" id="SSF55469">
    <property type="entry name" value="FMN-dependent nitroreductase-like"/>
    <property type="match status" value="1"/>
</dbReference>
<sequence>MNTQTQQPFDFYTALRNRRSIYALSKNSPVSDARIQEIIEEAIKHTPSAFNSQSTRIVLLLGKQHDELWDLTTDVLRGVVPADQFASTQQKMDSFKSAYGTVLYFEDWSVIESLQKQFPLYQDNFPVWAQHTSAMHQLVIWMALEAEGLGASLQHYNPLIDEKVKAEWKLPESWRLIAQMPFGKPEQPAGEKQFNPISERVKVFK</sequence>
<feature type="domain" description="Nitroreductase" evidence="4">
    <location>
        <begin position="15"/>
        <end position="184"/>
    </location>
</feature>
<dbReference type="GO" id="GO:0034599">
    <property type="term" value="P:cellular response to oxidative stress"/>
    <property type="evidence" value="ECO:0007669"/>
    <property type="project" value="InterPro"/>
</dbReference>
<evidence type="ECO:0000313" key="5">
    <source>
        <dbReference type="EMBL" id="SHK50578.1"/>
    </source>
</evidence>
<evidence type="ECO:0000259" key="4">
    <source>
        <dbReference type="Pfam" id="PF00881"/>
    </source>
</evidence>
<dbReference type="AlphaFoldDB" id="A0A1M6T1D7"/>
<protein>
    <recommendedName>
        <fullName evidence="4">Nitroreductase domain-containing protein</fullName>
    </recommendedName>
</protein>
<dbReference type="InterPro" id="IPR000415">
    <property type="entry name" value="Nitroreductase-like"/>
</dbReference>
<dbReference type="EMBL" id="FRAF01000015">
    <property type="protein sequence ID" value="SHK50578.1"/>
    <property type="molecule type" value="Genomic_DNA"/>
</dbReference>
<dbReference type="PANTHER" id="PTHR43035">
    <property type="entry name" value="FATTY ACID REPRESSION MUTANT PROTEIN 2-RELATED"/>
    <property type="match status" value="1"/>
</dbReference>
<keyword evidence="6" id="KW-1185">Reference proteome</keyword>
<dbReference type="GO" id="GO:0016491">
    <property type="term" value="F:oxidoreductase activity"/>
    <property type="evidence" value="ECO:0007669"/>
    <property type="project" value="UniProtKB-KW"/>
</dbReference>
<keyword evidence="2" id="KW-0963">Cytoplasm</keyword>
<comment type="subcellular location">
    <subcellularLocation>
        <location evidence="1">Cytoplasm</location>
    </subcellularLocation>
</comment>
<dbReference type="CDD" id="cd02140">
    <property type="entry name" value="Frm2-like"/>
    <property type="match status" value="1"/>
</dbReference>
<dbReference type="InterPro" id="IPR033877">
    <property type="entry name" value="Frm2/Hbn1"/>
</dbReference>
<dbReference type="GO" id="GO:0005737">
    <property type="term" value="C:cytoplasm"/>
    <property type="evidence" value="ECO:0007669"/>
    <property type="project" value="UniProtKB-SubCell"/>
</dbReference>
<dbReference type="STRING" id="1830138.SAMN05443507_11536"/>
<dbReference type="Proteomes" id="UP000184016">
    <property type="component" value="Unassembled WGS sequence"/>
</dbReference>
<keyword evidence="3" id="KW-0560">Oxidoreductase</keyword>
<evidence type="ECO:0000256" key="3">
    <source>
        <dbReference type="ARBA" id="ARBA00023002"/>
    </source>
</evidence>
<dbReference type="OrthoDB" id="9810617at2"/>
<proteinExistence type="predicted"/>
<evidence type="ECO:0000256" key="2">
    <source>
        <dbReference type="ARBA" id="ARBA00022490"/>
    </source>
</evidence>
<dbReference type="Gene3D" id="3.40.109.10">
    <property type="entry name" value="NADH Oxidase"/>
    <property type="match status" value="1"/>
</dbReference>
<dbReference type="FunFam" id="3.40.109.10:FF:000001">
    <property type="entry name" value="Nitroreductase family"/>
    <property type="match status" value="1"/>
</dbReference>
<dbReference type="PANTHER" id="PTHR43035:SF1">
    <property type="entry name" value="FATTY ACID REPRESSION MUTANT PROTEIN 2-RELATED"/>
    <property type="match status" value="1"/>
</dbReference>
<name>A0A1M6T1D7_9BACL</name>
<evidence type="ECO:0000256" key="1">
    <source>
        <dbReference type="ARBA" id="ARBA00004496"/>
    </source>
</evidence>
<gene>
    <name evidence="5" type="ORF">SAMN05443507_11536</name>
</gene>
<dbReference type="Pfam" id="PF00881">
    <property type="entry name" value="Nitroreductase"/>
    <property type="match status" value="1"/>
</dbReference>
<reference evidence="6" key="1">
    <citation type="submission" date="2016-11" db="EMBL/GenBank/DDBJ databases">
        <authorList>
            <person name="Varghese N."/>
            <person name="Submissions S."/>
        </authorList>
    </citation>
    <scope>NUCLEOTIDE SEQUENCE [LARGE SCALE GENOMIC DNA]</scope>
    <source>
        <strain evidence="6">USBA-503</strain>
    </source>
</reference>
<dbReference type="InterPro" id="IPR029479">
    <property type="entry name" value="Nitroreductase"/>
</dbReference>